<evidence type="ECO:0000256" key="4">
    <source>
        <dbReference type="ARBA" id="ARBA00022989"/>
    </source>
</evidence>
<dbReference type="InterPro" id="IPR003807">
    <property type="entry name" value="DUF202"/>
</dbReference>
<evidence type="ECO:0000256" key="1">
    <source>
        <dbReference type="ARBA" id="ARBA00004651"/>
    </source>
</evidence>
<keyword evidence="3 6" id="KW-0812">Transmembrane</keyword>
<keyword evidence="9" id="KW-1185">Reference proteome</keyword>
<keyword evidence="5 6" id="KW-0472">Membrane</keyword>
<dbReference type="Proteomes" id="UP000295129">
    <property type="component" value="Unassembled WGS sequence"/>
</dbReference>
<reference evidence="8 9" key="1">
    <citation type="submission" date="2019-03" db="EMBL/GenBank/DDBJ databases">
        <title>Genomic Encyclopedia of Type Strains, Phase IV (KMG-IV): sequencing the most valuable type-strain genomes for metagenomic binning, comparative biology and taxonomic classification.</title>
        <authorList>
            <person name="Goeker M."/>
        </authorList>
    </citation>
    <scope>NUCLEOTIDE SEQUENCE [LARGE SCALE GENOMIC DNA]</scope>
    <source>
        <strain evidence="8 9">DSM 12121</strain>
    </source>
</reference>
<comment type="caution">
    <text evidence="8">The sequence shown here is derived from an EMBL/GenBank/DDBJ whole genome shotgun (WGS) entry which is preliminary data.</text>
</comment>
<dbReference type="OrthoDB" id="582337at2"/>
<sequence length="132" mass="14093">MSDLKDPRVLFAAERTLLAWNRSSLALIAFGFLIERSALLLELAAPQRNAALHPGYALWLGLAFILLGVTAALHSCREYRVVLRTLTPAEFPPGYRATWGMGLNLAVALLGLLLAAALWLNAAATNVPGAAG</sequence>
<dbReference type="PANTHER" id="PTHR34187">
    <property type="entry name" value="FGR18P"/>
    <property type="match status" value="1"/>
</dbReference>
<keyword evidence="4 6" id="KW-1133">Transmembrane helix</keyword>
<gene>
    <name evidence="8" type="ORF">C7389_11822</name>
</gene>
<keyword evidence="2" id="KW-1003">Cell membrane</keyword>
<feature type="transmembrane region" description="Helical" evidence="6">
    <location>
        <begin position="25"/>
        <end position="44"/>
    </location>
</feature>
<dbReference type="AlphaFoldDB" id="A0A4R6DRW2"/>
<accession>A0A4R6DRW2</accession>
<name>A0A4R6DRW2_9RHOO</name>
<feature type="transmembrane region" description="Helical" evidence="6">
    <location>
        <begin position="56"/>
        <end position="76"/>
    </location>
</feature>
<feature type="transmembrane region" description="Helical" evidence="6">
    <location>
        <begin position="97"/>
        <end position="120"/>
    </location>
</feature>
<organism evidence="8 9">
    <name type="scientific">Azoarcus indigens</name>
    <dbReference type="NCBI Taxonomy" id="29545"/>
    <lineage>
        <taxon>Bacteria</taxon>
        <taxon>Pseudomonadati</taxon>
        <taxon>Pseudomonadota</taxon>
        <taxon>Betaproteobacteria</taxon>
        <taxon>Rhodocyclales</taxon>
        <taxon>Zoogloeaceae</taxon>
        <taxon>Azoarcus</taxon>
    </lineage>
</organism>
<evidence type="ECO:0000256" key="3">
    <source>
        <dbReference type="ARBA" id="ARBA00022692"/>
    </source>
</evidence>
<evidence type="ECO:0000313" key="8">
    <source>
        <dbReference type="EMBL" id="TDN47713.1"/>
    </source>
</evidence>
<dbReference type="Pfam" id="PF02656">
    <property type="entry name" value="DUF202"/>
    <property type="match status" value="1"/>
</dbReference>
<evidence type="ECO:0000256" key="5">
    <source>
        <dbReference type="ARBA" id="ARBA00023136"/>
    </source>
</evidence>
<evidence type="ECO:0000256" key="6">
    <source>
        <dbReference type="SAM" id="Phobius"/>
    </source>
</evidence>
<evidence type="ECO:0000259" key="7">
    <source>
        <dbReference type="Pfam" id="PF02656"/>
    </source>
</evidence>
<dbReference type="PANTHER" id="PTHR34187:SF2">
    <property type="entry name" value="DUF202 DOMAIN-CONTAINING PROTEIN"/>
    <property type="match status" value="1"/>
</dbReference>
<evidence type="ECO:0000313" key="9">
    <source>
        <dbReference type="Proteomes" id="UP000295129"/>
    </source>
</evidence>
<dbReference type="RefSeq" id="WP_133594010.1">
    <property type="nucleotide sequence ID" value="NZ_SNVV01000018.1"/>
</dbReference>
<feature type="domain" description="DUF202" evidence="7">
    <location>
        <begin position="8"/>
        <end position="84"/>
    </location>
</feature>
<proteinExistence type="predicted"/>
<comment type="subcellular location">
    <subcellularLocation>
        <location evidence="1">Cell membrane</location>
        <topology evidence="1">Multi-pass membrane protein</topology>
    </subcellularLocation>
</comment>
<dbReference type="EMBL" id="SNVV01000018">
    <property type="protein sequence ID" value="TDN47713.1"/>
    <property type="molecule type" value="Genomic_DNA"/>
</dbReference>
<evidence type="ECO:0000256" key="2">
    <source>
        <dbReference type="ARBA" id="ARBA00022475"/>
    </source>
</evidence>
<dbReference type="GO" id="GO:0005886">
    <property type="term" value="C:plasma membrane"/>
    <property type="evidence" value="ECO:0007669"/>
    <property type="project" value="UniProtKB-SubCell"/>
</dbReference>
<protein>
    <submittedName>
        <fullName evidence="8">Putative membrane protein</fullName>
    </submittedName>
</protein>
<dbReference type="InterPro" id="IPR052053">
    <property type="entry name" value="IM_YidH-like"/>
</dbReference>